<evidence type="ECO:0000259" key="2">
    <source>
        <dbReference type="Pfam" id="PF01844"/>
    </source>
</evidence>
<protein>
    <recommendedName>
        <fullName evidence="2">HNH domain-containing protein</fullName>
    </recommendedName>
</protein>
<dbReference type="GO" id="GO:0008270">
    <property type="term" value="F:zinc ion binding"/>
    <property type="evidence" value="ECO:0007669"/>
    <property type="project" value="InterPro"/>
</dbReference>
<dbReference type="RefSeq" id="WP_061949576.1">
    <property type="nucleotide sequence ID" value="NZ_LTAO01000034.1"/>
</dbReference>
<dbReference type="GO" id="GO:0004519">
    <property type="term" value="F:endonuclease activity"/>
    <property type="evidence" value="ECO:0007669"/>
    <property type="project" value="InterPro"/>
</dbReference>
<dbReference type="GO" id="GO:0003676">
    <property type="term" value="F:nucleic acid binding"/>
    <property type="evidence" value="ECO:0007669"/>
    <property type="project" value="InterPro"/>
</dbReference>
<evidence type="ECO:0000313" key="4">
    <source>
        <dbReference type="Proteomes" id="UP000075806"/>
    </source>
</evidence>
<feature type="domain" description="HNH" evidence="2">
    <location>
        <begin position="45"/>
        <end position="87"/>
    </location>
</feature>
<dbReference type="Proteomes" id="UP000075806">
    <property type="component" value="Unassembled WGS sequence"/>
</dbReference>
<name>A0A161PHA1_9BACI</name>
<evidence type="ECO:0000256" key="1">
    <source>
        <dbReference type="SAM" id="MobiDB-lite"/>
    </source>
</evidence>
<dbReference type="AlphaFoldDB" id="A0A161PHA1"/>
<sequence length="128" mass="14971">MRLDLEPVRSVAKPNHKRQSKLRAQRGKFPNAVRAEIKKHFQDTCQECGGKGIHIHHVQPKGSGVGRGVFTNGLLLCNKCHRWIHDEPSQKRLKYWQEVFRKKHGPNYYKDYEDLKREAWEKSNALGN</sequence>
<proteinExistence type="predicted"/>
<feature type="region of interest" description="Disordered" evidence="1">
    <location>
        <begin position="1"/>
        <end position="26"/>
    </location>
</feature>
<reference evidence="3" key="1">
    <citation type="submission" date="2016-02" db="EMBL/GenBank/DDBJ databases">
        <title>Genome sequence of Bacillus trypoxylicola KCTC 13244(T).</title>
        <authorList>
            <person name="Jeong H."/>
            <person name="Park S.-H."/>
            <person name="Choi S.-K."/>
        </authorList>
    </citation>
    <scope>NUCLEOTIDE SEQUENCE [LARGE SCALE GENOMIC DNA]</scope>
    <source>
        <strain evidence="3">KCTC 13244</strain>
    </source>
</reference>
<dbReference type="OrthoDB" id="2662325at2"/>
<evidence type="ECO:0000313" key="3">
    <source>
        <dbReference type="EMBL" id="KYG28153.1"/>
    </source>
</evidence>
<dbReference type="Gene3D" id="1.10.30.50">
    <property type="match status" value="1"/>
</dbReference>
<dbReference type="STRING" id="519424.AZF04_09625"/>
<dbReference type="InterPro" id="IPR002711">
    <property type="entry name" value="HNH"/>
</dbReference>
<dbReference type="Pfam" id="PF01844">
    <property type="entry name" value="HNH"/>
    <property type="match status" value="1"/>
</dbReference>
<accession>A0A161PHA1</accession>
<dbReference type="InterPro" id="IPR003615">
    <property type="entry name" value="HNH_nuc"/>
</dbReference>
<gene>
    <name evidence="3" type="ORF">AZF04_09625</name>
</gene>
<organism evidence="3 4">
    <name type="scientific">Alkalihalobacillus trypoxylicola</name>
    <dbReference type="NCBI Taxonomy" id="519424"/>
    <lineage>
        <taxon>Bacteria</taxon>
        <taxon>Bacillati</taxon>
        <taxon>Bacillota</taxon>
        <taxon>Bacilli</taxon>
        <taxon>Bacillales</taxon>
        <taxon>Bacillaceae</taxon>
        <taxon>Alkalihalobacillus</taxon>
    </lineage>
</organism>
<feature type="compositionally biased region" description="Basic residues" evidence="1">
    <location>
        <begin position="14"/>
        <end position="26"/>
    </location>
</feature>
<dbReference type="CDD" id="cd00085">
    <property type="entry name" value="HNHc"/>
    <property type="match status" value="1"/>
</dbReference>
<comment type="caution">
    <text evidence="3">The sequence shown here is derived from an EMBL/GenBank/DDBJ whole genome shotgun (WGS) entry which is preliminary data.</text>
</comment>
<keyword evidence="4" id="KW-1185">Reference proteome</keyword>
<dbReference type="EMBL" id="LTAO01000034">
    <property type="protein sequence ID" value="KYG28153.1"/>
    <property type="molecule type" value="Genomic_DNA"/>
</dbReference>